<feature type="domain" description="G-protein coupled receptors family 2 profile 2" evidence="7">
    <location>
        <begin position="68"/>
        <end position="285"/>
    </location>
</feature>
<evidence type="ECO:0000256" key="2">
    <source>
        <dbReference type="ARBA" id="ARBA00022692"/>
    </source>
</evidence>
<feature type="transmembrane region" description="Helical" evidence="6">
    <location>
        <begin position="188"/>
        <end position="208"/>
    </location>
</feature>
<dbReference type="PANTHER" id="PTHR42058:SF1">
    <property type="entry name" value="G-PROTEIN COUPLED RECEPTORS FAMILY 2 PROFILE 2 DOMAIN-CONTAINING PROTEIN"/>
    <property type="match status" value="1"/>
</dbReference>
<evidence type="ECO:0000256" key="1">
    <source>
        <dbReference type="ARBA" id="ARBA00004141"/>
    </source>
</evidence>
<accession>A0A6A6NNI2</accession>
<protein>
    <recommendedName>
        <fullName evidence="7">G-protein coupled receptors family 2 profile 2 domain-containing protein</fullName>
    </recommendedName>
</protein>
<keyword evidence="9" id="KW-1185">Reference proteome</keyword>
<gene>
    <name evidence="8" type="ORF">BDY21DRAFT_402361</name>
</gene>
<feature type="transmembrane region" description="Helical" evidence="6">
    <location>
        <begin position="355"/>
        <end position="374"/>
    </location>
</feature>
<dbReference type="InterPro" id="IPR017981">
    <property type="entry name" value="GPCR_2-like_7TM"/>
</dbReference>
<evidence type="ECO:0000256" key="4">
    <source>
        <dbReference type="ARBA" id="ARBA00023136"/>
    </source>
</evidence>
<feature type="non-terminal residue" evidence="8">
    <location>
        <position position="584"/>
    </location>
</feature>
<reference evidence="8" key="1">
    <citation type="journal article" date="2020" name="Stud. Mycol.">
        <title>101 Dothideomycetes genomes: a test case for predicting lifestyles and emergence of pathogens.</title>
        <authorList>
            <person name="Haridas S."/>
            <person name="Albert R."/>
            <person name="Binder M."/>
            <person name="Bloem J."/>
            <person name="Labutti K."/>
            <person name="Salamov A."/>
            <person name="Andreopoulos B."/>
            <person name="Baker S."/>
            <person name="Barry K."/>
            <person name="Bills G."/>
            <person name="Bluhm B."/>
            <person name="Cannon C."/>
            <person name="Castanera R."/>
            <person name="Culley D."/>
            <person name="Daum C."/>
            <person name="Ezra D."/>
            <person name="Gonzalez J."/>
            <person name="Henrissat B."/>
            <person name="Kuo A."/>
            <person name="Liang C."/>
            <person name="Lipzen A."/>
            <person name="Lutzoni F."/>
            <person name="Magnuson J."/>
            <person name="Mondo S."/>
            <person name="Nolan M."/>
            <person name="Ohm R."/>
            <person name="Pangilinan J."/>
            <person name="Park H.-J."/>
            <person name="Ramirez L."/>
            <person name="Alfaro M."/>
            <person name="Sun H."/>
            <person name="Tritt A."/>
            <person name="Yoshinaga Y."/>
            <person name="Zwiers L.-H."/>
            <person name="Turgeon B."/>
            <person name="Goodwin S."/>
            <person name="Spatafora J."/>
            <person name="Crous P."/>
            <person name="Grigoriev I."/>
        </authorList>
    </citation>
    <scope>NUCLEOTIDE SEQUENCE</scope>
    <source>
        <strain evidence="8">ATCC 16933</strain>
    </source>
</reference>
<feature type="region of interest" description="Disordered" evidence="5">
    <location>
        <begin position="520"/>
        <end position="584"/>
    </location>
</feature>
<dbReference type="Pfam" id="PF00002">
    <property type="entry name" value="7tm_2"/>
    <property type="match status" value="1"/>
</dbReference>
<evidence type="ECO:0000256" key="6">
    <source>
        <dbReference type="SAM" id="Phobius"/>
    </source>
</evidence>
<dbReference type="EMBL" id="MU001698">
    <property type="protein sequence ID" value="KAF2453325.1"/>
    <property type="molecule type" value="Genomic_DNA"/>
</dbReference>
<evidence type="ECO:0000313" key="9">
    <source>
        <dbReference type="Proteomes" id="UP000799766"/>
    </source>
</evidence>
<organism evidence="8 9">
    <name type="scientific">Lineolata rhizophorae</name>
    <dbReference type="NCBI Taxonomy" id="578093"/>
    <lineage>
        <taxon>Eukaryota</taxon>
        <taxon>Fungi</taxon>
        <taxon>Dikarya</taxon>
        <taxon>Ascomycota</taxon>
        <taxon>Pezizomycotina</taxon>
        <taxon>Dothideomycetes</taxon>
        <taxon>Dothideomycetes incertae sedis</taxon>
        <taxon>Lineolatales</taxon>
        <taxon>Lineolataceae</taxon>
        <taxon>Lineolata</taxon>
    </lineage>
</organism>
<keyword evidence="4 6" id="KW-0472">Membrane</keyword>
<feature type="region of interest" description="Disordered" evidence="5">
    <location>
        <begin position="398"/>
        <end position="430"/>
    </location>
</feature>
<dbReference type="OrthoDB" id="26203at2759"/>
<dbReference type="PANTHER" id="PTHR42058">
    <property type="entry name" value="G_PROTEIN_RECEP_F2_4 DOMAIN-CONTAINING PROTEIN"/>
    <property type="match status" value="1"/>
</dbReference>
<feature type="transmembrane region" description="Helical" evidence="6">
    <location>
        <begin position="74"/>
        <end position="96"/>
    </location>
</feature>
<feature type="compositionally biased region" description="Polar residues" evidence="5">
    <location>
        <begin position="398"/>
        <end position="410"/>
    </location>
</feature>
<evidence type="ECO:0000256" key="3">
    <source>
        <dbReference type="ARBA" id="ARBA00022989"/>
    </source>
</evidence>
<dbReference type="GO" id="GO:0007166">
    <property type="term" value="P:cell surface receptor signaling pathway"/>
    <property type="evidence" value="ECO:0007669"/>
    <property type="project" value="InterPro"/>
</dbReference>
<proteinExistence type="predicted"/>
<dbReference type="GO" id="GO:0016020">
    <property type="term" value="C:membrane"/>
    <property type="evidence" value="ECO:0007669"/>
    <property type="project" value="UniProtKB-SubCell"/>
</dbReference>
<comment type="subcellular location">
    <subcellularLocation>
        <location evidence="1">Membrane</location>
        <topology evidence="1">Multi-pass membrane protein</topology>
    </subcellularLocation>
</comment>
<dbReference type="Proteomes" id="UP000799766">
    <property type="component" value="Unassembled WGS sequence"/>
</dbReference>
<feature type="transmembrane region" description="Helical" evidence="6">
    <location>
        <begin position="108"/>
        <end position="127"/>
    </location>
</feature>
<dbReference type="InterPro" id="IPR053247">
    <property type="entry name" value="GPCR_GPR1/git3-like"/>
</dbReference>
<dbReference type="GO" id="GO:0004930">
    <property type="term" value="F:G protein-coupled receptor activity"/>
    <property type="evidence" value="ECO:0007669"/>
    <property type="project" value="InterPro"/>
</dbReference>
<keyword evidence="3 6" id="KW-1133">Transmembrane helix</keyword>
<feature type="compositionally biased region" description="Low complexity" evidence="5">
    <location>
        <begin position="459"/>
        <end position="484"/>
    </location>
</feature>
<evidence type="ECO:0000256" key="5">
    <source>
        <dbReference type="SAM" id="MobiDB-lite"/>
    </source>
</evidence>
<evidence type="ECO:0000313" key="8">
    <source>
        <dbReference type="EMBL" id="KAF2453325.1"/>
    </source>
</evidence>
<keyword evidence="2 6" id="KW-0812">Transmembrane</keyword>
<name>A0A6A6NNI2_9PEZI</name>
<feature type="transmembrane region" description="Helical" evidence="6">
    <location>
        <begin position="228"/>
        <end position="259"/>
    </location>
</feature>
<dbReference type="PROSITE" id="PS50261">
    <property type="entry name" value="G_PROTEIN_RECEP_F2_4"/>
    <property type="match status" value="1"/>
</dbReference>
<sequence length="584" mass="65502">MASNNTDNPFGLNPITTPLCDTPFLYESKYDEIGGYVPGRFCVRSPIAKDVQCCLPCPIVDWVYPDDFVTQLRIANWISVASFIICVWLLISYAVLPSKKSHRHYLNVGLIISVIVLLLAWIIPLAARPNMCFNDITPRDMHSSHACAWSGTLLLWGFMSTIIWVLLRSIWMHMRVCWDKMLDHRYMWTSIMVGIVIPAAFVTIQLTVGGVSYRTGPTCLANHKNAFIAFWGWLLAFAGLALLLQVVTIAYCLWVFVLARRVLKGRGRRQSRAADWNNVRRLFQSQWRGFTMTVLCTVQCAYFSIVFLRQDIQVADQSAQSGLDAFNWALCLFRTFGDKEACLPYAEKLLVPREVILAGILMVSLLGLEILILLMRSSLLHAWWDLLRCGHDDANDPLTSLEANPPSSRPTGGLQYNKEQRATSPEKMPKHKALLSSITAINFVPWRNHNRPASPPTLPLTSPRQSQAKATAASAESSISTQQAPPAREPRHHATWTTHAAAMSKRLSWPWHHNKSSSSILALSHTHDHPHTPSSSHRPHCRPPKLVSIPLPRRPSAVSPEPPPKSPARMHSALPDVHAERPSG</sequence>
<dbReference type="InterPro" id="IPR000832">
    <property type="entry name" value="GPCR_2_secretin-like"/>
</dbReference>
<dbReference type="Gene3D" id="1.20.1070.10">
    <property type="entry name" value="Rhodopsin 7-helix transmembrane proteins"/>
    <property type="match status" value="1"/>
</dbReference>
<evidence type="ECO:0000259" key="7">
    <source>
        <dbReference type="PROSITE" id="PS50261"/>
    </source>
</evidence>
<feature type="transmembrane region" description="Helical" evidence="6">
    <location>
        <begin position="147"/>
        <end position="167"/>
    </location>
</feature>
<feature type="region of interest" description="Disordered" evidence="5">
    <location>
        <begin position="446"/>
        <end position="499"/>
    </location>
</feature>
<dbReference type="AlphaFoldDB" id="A0A6A6NNI2"/>